<evidence type="ECO:0000313" key="12">
    <source>
        <dbReference type="Proteomes" id="UP001171751"/>
    </source>
</evidence>
<dbReference type="InterPro" id="IPR003849">
    <property type="entry name" value="Preprotein_translocase_YajC"/>
</dbReference>
<evidence type="ECO:0000256" key="3">
    <source>
        <dbReference type="ARBA" id="ARBA00022448"/>
    </source>
</evidence>
<gene>
    <name evidence="11" type="primary">yajC</name>
    <name evidence="11" type="ORF">Q4F26_02600</name>
</gene>
<dbReference type="Pfam" id="PF02699">
    <property type="entry name" value="YajC"/>
    <property type="match status" value="1"/>
</dbReference>
<evidence type="ECO:0000256" key="8">
    <source>
        <dbReference type="ARBA" id="ARBA00023010"/>
    </source>
</evidence>
<protein>
    <submittedName>
        <fullName evidence="11">Preprotein translocase subunit YajC</fullName>
    </submittedName>
</protein>
<evidence type="ECO:0000256" key="9">
    <source>
        <dbReference type="ARBA" id="ARBA00023136"/>
    </source>
</evidence>
<keyword evidence="7 10" id="KW-1133">Transmembrane helix</keyword>
<comment type="subcellular location">
    <subcellularLocation>
        <location evidence="1">Cell membrane</location>
        <topology evidence="1">Single-pass membrane protein</topology>
    </subcellularLocation>
</comment>
<reference evidence="11" key="1">
    <citation type="submission" date="2023-07" db="EMBL/GenBank/DDBJ databases">
        <title>Between Cages and Wild: Unraveling the Impact of Captivity on Animal Microbiomes and Antimicrobial Resistance.</title>
        <authorList>
            <person name="Schmartz G.P."/>
            <person name="Rehner J."/>
            <person name="Schuff M.J."/>
            <person name="Becker S.L."/>
            <person name="Kravczyk M."/>
            <person name="Gurevich A."/>
            <person name="Francke R."/>
            <person name="Mueller R."/>
            <person name="Keller V."/>
            <person name="Keller A."/>
        </authorList>
    </citation>
    <scope>NUCLEOTIDE SEQUENCE</scope>
    <source>
        <strain evidence="11">S39M_St_73</strain>
    </source>
</reference>
<organism evidence="11 12">
    <name type="scientific">Atopococcus tabaci</name>
    <dbReference type="NCBI Taxonomy" id="269774"/>
    <lineage>
        <taxon>Bacteria</taxon>
        <taxon>Bacillati</taxon>
        <taxon>Bacillota</taxon>
        <taxon>Bacilli</taxon>
        <taxon>Lactobacillales</taxon>
        <taxon>Carnobacteriaceae</taxon>
        <taxon>Atopococcus</taxon>
    </lineage>
</organism>
<evidence type="ECO:0000256" key="10">
    <source>
        <dbReference type="SAM" id="Phobius"/>
    </source>
</evidence>
<dbReference type="AlphaFoldDB" id="A0AA43UC18"/>
<keyword evidence="3" id="KW-0813">Transport</keyword>
<dbReference type="Proteomes" id="UP001171751">
    <property type="component" value="Unassembled WGS sequence"/>
</dbReference>
<dbReference type="PANTHER" id="PTHR33909">
    <property type="entry name" value="SEC TRANSLOCON ACCESSORY COMPLEX SUBUNIT YAJC"/>
    <property type="match status" value="1"/>
</dbReference>
<dbReference type="GO" id="GO:0015031">
    <property type="term" value="P:protein transport"/>
    <property type="evidence" value="ECO:0007669"/>
    <property type="project" value="UniProtKB-KW"/>
</dbReference>
<keyword evidence="5 10" id="KW-0812">Transmembrane</keyword>
<proteinExistence type="inferred from homology"/>
<dbReference type="NCBIfam" id="TIGR00739">
    <property type="entry name" value="yajC"/>
    <property type="match status" value="1"/>
</dbReference>
<comment type="caution">
    <text evidence="11">The sequence shown here is derived from an EMBL/GenBank/DDBJ whole genome shotgun (WGS) entry which is preliminary data.</text>
</comment>
<dbReference type="SMART" id="SM01323">
    <property type="entry name" value="YajC"/>
    <property type="match status" value="1"/>
</dbReference>
<evidence type="ECO:0000256" key="5">
    <source>
        <dbReference type="ARBA" id="ARBA00022692"/>
    </source>
</evidence>
<accession>A0AA43UC18</accession>
<evidence type="ECO:0000256" key="1">
    <source>
        <dbReference type="ARBA" id="ARBA00004162"/>
    </source>
</evidence>
<evidence type="ECO:0000256" key="2">
    <source>
        <dbReference type="ARBA" id="ARBA00006742"/>
    </source>
</evidence>
<keyword evidence="6" id="KW-0653">Protein transport</keyword>
<dbReference type="EMBL" id="JAUNQW010000007">
    <property type="protein sequence ID" value="MDO5457208.1"/>
    <property type="molecule type" value="Genomic_DNA"/>
</dbReference>
<evidence type="ECO:0000313" key="11">
    <source>
        <dbReference type="EMBL" id="MDO5457208.1"/>
    </source>
</evidence>
<feature type="transmembrane region" description="Helical" evidence="10">
    <location>
        <begin position="6"/>
        <end position="23"/>
    </location>
</feature>
<comment type="similarity">
    <text evidence="2">Belongs to the YajC family.</text>
</comment>
<sequence>MNQIVGFIIPLIIMFALMYFMIIRPQQKQMKKAQNMYDQLSPGDHVVTVGGLHGIIDEVDRTANTIVLDCEGVYLTFELRSVSRVVEESSQIAAESYQPSSDAAEEE</sequence>
<keyword evidence="9 10" id="KW-0472">Membrane</keyword>
<dbReference type="PANTHER" id="PTHR33909:SF1">
    <property type="entry name" value="SEC TRANSLOCON ACCESSORY COMPLEX SUBUNIT YAJC"/>
    <property type="match status" value="1"/>
</dbReference>
<keyword evidence="4" id="KW-1003">Cell membrane</keyword>
<evidence type="ECO:0000256" key="4">
    <source>
        <dbReference type="ARBA" id="ARBA00022475"/>
    </source>
</evidence>
<evidence type="ECO:0000256" key="7">
    <source>
        <dbReference type="ARBA" id="ARBA00022989"/>
    </source>
</evidence>
<name>A0AA43UC18_9LACT</name>
<dbReference type="PRINTS" id="PR01853">
    <property type="entry name" value="YAJCTRNLCASE"/>
</dbReference>
<evidence type="ECO:0000256" key="6">
    <source>
        <dbReference type="ARBA" id="ARBA00022927"/>
    </source>
</evidence>
<keyword evidence="12" id="KW-1185">Reference proteome</keyword>
<keyword evidence="8" id="KW-0811">Translocation</keyword>
<dbReference type="GO" id="GO:0005886">
    <property type="term" value="C:plasma membrane"/>
    <property type="evidence" value="ECO:0007669"/>
    <property type="project" value="UniProtKB-SubCell"/>
</dbReference>